<dbReference type="EMBL" id="JAATVY010000010">
    <property type="protein sequence ID" value="NJC71251.1"/>
    <property type="molecule type" value="Genomic_DNA"/>
</dbReference>
<name>A0ABX0XYW0_9ACTN</name>
<proteinExistence type="predicted"/>
<protein>
    <recommendedName>
        <fullName evidence="3">Immunity repressor</fullName>
    </recommendedName>
</protein>
<evidence type="ECO:0000313" key="2">
    <source>
        <dbReference type="Proteomes" id="UP000722989"/>
    </source>
</evidence>
<reference evidence="1 2" key="1">
    <citation type="submission" date="2020-03" db="EMBL/GenBank/DDBJ databases">
        <title>WGS of the type strain of Planosporangium spp.</title>
        <authorList>
            <person name="Thawai C."/>
        </authorList>
    </citation>
    <scope>NUCLEOTIDE SEQUENCE [LARGE SCALE GENOMIC DNA]</scope>
    <source>
        <strain evidence="1 2">TBRC 5610</strain>
    </source>
</reference>
<accession>A0ABX0XYW0</accession>
<gene>
    <name evidence="1" type="ORF">HC031_16245</name>
</gene>
<evidence type="ECO:0008006" key="3">
    <source>
        <dbReference type="Google" id="ProtNLM"/>
    </source>
</evidence>
<keyword evidence="2" id="KW-1185">Reference proteome</keyword>
<evidence type="ECO:0000313" key="1">
    <source>
        <dbReference type="EMBL" id="NJC71251.1"/>
    </source>
</evidence>
<organism evidence="1 2">
    <name type="scientific">Planosporangium thailandense</name>
    <dbReference type="NCBI Taxonomy" id="765197"/>
    <lineage>
        <taxon>Bacteria</taxon>
        <taxon>Bacillati</taxon>
        <taxon>Actinomycetota</taxon>
        <taxon>Actinomycetes</taxon>
        <taxon>Micromonosporales</taxon>
        <taxon>Micromonosporaceae</taxon>
        <taxon>Planosporangium</taxon>
    </lineage>
</organism>
<dbReference type="Proteomes" id="UP000722989">
    <property type="component" value="Unassembled WGS sequence"/>
</dbReference>
<comment type="caution">
    <text evidence="1">The sequence shown here is derived from an EMBL/GenBank/DDBJ whole genome shotgun (WGS) entry which is preliminary data.</text>
</comment>
<sequence length="163" mass="19414">MRHIRCRQGKRNVPSSKIVNEQEVIYWIEEGRTYKWIVEEYRRKYNIETTISMWGNLRRRRGIDTRIVHDEDLIPWQVEERHRWAYPAVMLRAAGRRRAGREIGGEYSSRLDTWLRARAEDDTVVHYDPDTDEGWFYVPRRPGVDTDLIRVPDGKAARGGEDS</sequence>